<dbReference type="Proteomes" id="UP000539052">
    <property type="component" value="Unassembled WGS sequence"/>
</dbReference>
<dbReference type="Gene3D" id="3.40.50.2000">
    <property type="entry name" value="Glycogen Phosphorylase B"/>
    <property type="match status" value="2"/>
</dbReference>
<proteinExistence type="predicted"/>
<dbReference type="InterPro" id="IPR050194">
    <property type="entry name" value="Glycosyltransferase_grp1"/>
</dbReference>
<evidence type="ECO:0000259" key="1">
    <source>
        <dbReference type="Pfam" id="PF00534"/>
    </source>
</evidence>
<evidence type="ECO:0000313" key="3">
    <source>
        <dbReference type="EMBL" id="NNJ33251.1"/>
    </source>
</evidence>
<gene>
    <name evidence="3" type="ORF">G9470_26205</name>
</gene>
<dbReference type="PANTHER" id="PTHR45947">
    <property type="entry name" value="SULFOQUINOVOSYL TRANSFERASE SQD2"/>
    <property type="match status" value="1"/>
</dbReference>
<evidence type="ECO:0000313" key="4">
    <source>
        <dbReference type="Proteomes" id="UP000539052"/>
    </source>
</evidence>
<dbReference type="SUPFAM" id="SSF53756">
    <property type="entry name" value="UDP-Glycosyltransferase/glycogen phosphorylase"/>
    <property type="match status" value="1"/>
</dbReference>
<dbReference type="EMBL" id="JAAOXG010000094">
    <property type="protein sequence ID" value="NNJ33251.1"/>
    <property type="molecule type" value="Genomic_DNA"/>
</dbReference>
<feature type="domain" description="Glycosyltransferase subfamily 4-like N-terminal" evidence="2">
    <location>
        <begin position="14"/>
        <end position="182"/>
    </location>
</feature>
<dbReference type="Pfam" id="PF13439">
    <property type="entry name" value="Glyco_transf_4"/>
    <property type="match status" value="1"/>
</dbReference>
<dbReference type="CDD" id="cd03817">
    <property type="entry name" value="GT4_UGDG-like"/>
    <property type="match status" value="1"/>
</dbReference>
<sequence>MKVLITTDCYVPTINGVVVSTMNLKNELMKRGHEVKILTLSETRHSYEKEGDIYIGSTGASFVYPEARITFPRNNRFIQELINWKPDIVHSQSEFSTFIMARRIAKKLQIPILHTYHTIYEDYTHYFSPVEKWGKAFVITFTNSILKNVQSVIAPSEKVKNLLKSYGFTGEIHVIPTGIDIEKFNIQDQIKNREKLKSRLGISNQDKILIMVGRLAKEKNHEEILHYFKKLNRNDSKLIIIGDGPNRSNLESYVNELGICKDVVFTGMVPHEEIGGYYQMGDVFVSASSSETQGLTYFEALANGIPVVCRKDDCLTNIVKNDVNGWQYETFEQFNEQIDIVLNHKGSDFYRTARESFCKDYSLATFAQKIEMTYLEMITAYKKIEILDLGIPFEGRMTGDEKEKYKKSHECYNDSNYNHNLVFCRLRR</sequence>
<dbReference type="InterPro" id="IPR028098">
    <property type="entry name" value="Glyco_trans_4-like_N"/>
</dbReference>
<dbReference type="PANTHER" id="PTHR45947:SF3">
    <property type="entry name" value="SULFOQUINOVOSYL TRANSFERASE SQD2"/>
    <property type="match status" value="1"/>
</dbReference>
<accession>A0ABX1VY42</accession>
<evidence type="ECO:0000259" key="2">
    <source>
        <dbReference type="Pfam" id="PF13439"/>
    </source>
</evidence>
<name>A0ABX1VY42_9FIRM</name>
<feature type="domain" description="Glycosyl transferase family 1" evidence="1">
    <location>
        <begin position="193"/>
        <end position="345"/>
    </location>
</feature>
<organism evidence="3 4">
    <name type="scientific">Lacrimispora defluvii</name>
    <dbReference type="NCBI Taxonomy" id="2719233"/>
    <lineage>
        <taxon>Bacteria</taxon>
        <taxon>Bacillati</taxon>
        <taxon>Bacillota</taxon>
        <taxon>Clostridia</taxon>
        <taxon>Lachnospirales</taxon>
        <taxon>Lachnospiraceae</taxon>
        <taxon>Lacrimispora</taxon>
    </lineage>
</organism>
<reference evidence="3 4" key="1">
    <citation type="submission" date="2020-03" db="EMBL/GenBank/DDBJ databases">
        <title>Genome Sequence of industrial isolate, B5A.</title>
        <authorList>
            <person name="Sharma S."/>
            <person name="Patil P.B."/>
            <person name="Korpole S."/>
        </authorList>
    </citation>
    <scope>NUCLEOTIDE SEQUENCE [LARGE SCALE GENOMIC DNA]</scope>
    <source>
        <strain evidence="3 4">PI-S10-B5A</strain>
    </source>
</reference>
<dbReference type="RefSeq" id="WP_170824268.1">
    <property type="nucleotide sequence ID" value="NZ_JAAOXG010000094.1"/>
</dbReference>
<protein>
    <submittedName>
        <fullName evidence="3">Glycosyltransferase family 4 protein</fullName>
    </submittedName>
</protein>
<comment type="caution">
    <text evidence="3">The sequence shown here is derived from an EMBL/GenBank/DDBJ whole genome shotgun (WGS) entry which is preliminary data.</text>
</comment>
<dbReference type="InterPro" id="IPR001296">
    <property type="entry name" value="Glyco_trans_1"/>
</dbReference>
<keyword evidence="4" id="KW-1185">Reference proteome</keyword>
<dbReference type="Pfam" id="PF00534">
    <property type="entry name" value="Glycos_transf_1"/>
    <property type="match status" value="1"/>
</dbReference>